<dbReference type="Proteomes" id="UP001390339">
    <property type="component" value="Unassembled WGS sequence"/>
</dbReference>
<evidence type="ECO:0000313" key="1">
    <source>
        <dbReference type="EMBL" id="KAK8867549.1"/>
    </source>
</evidence>
<dbReference type="EMBL" id="JAPCWZ010000004">
    <property type="protein sequence ID" value="KAK8867549.1"/>
    <property type="molecule type" value="Genomic_DNA"/>
</dbReference>
<proteinExistence type="predicted"/>
<organism evidence="1 2">
    <name type="scientific">Apiospora arundinis</name>
    <dbReference type="NCBI Taxonomy" id="335852"/>
    <lineage>
        <taxon>Eukaryota</taxon>
        <taxon>Fungi</taxon>
        <taxon>Dikarya</taxon>
        <taxon>Ascomycota</taxon>
        <taxon>Pezizomycotina</taxon>
        <taxon>Sordariomycetes</taxon>
        <taxon>Xylariomycetidae</taxon>
        <taxon>Amphisphaeriales</taxon>
        <taxon>Apiosporaceae</taxon>
        <taxon>Apiospora</taxon>
    </lineage>
</organism>
<accession>A0ABR2ISI2</accession>
<evidence type="ECO:0000313" key="2">
    <source>
        <dbReference type="Proteomes" id="UP001390339"/>
    </source>
</evidence>
<reference evidence="1 2" key="1">
    <citation type="journal article" date="2024" name="IMA Fungus">
        <title>Apiospora arundinis, a panoply of carbohydrate-active enzymes and secondary metabolites.</title>
        <authorList>
            <person name="Sorensen T."/>
            <person name="Petersen C."/>
            <person name="Muurmann A.T."/>
            <person name="Christiansen J.V."/>
            <person name="Brundto M.L."/>
            <person name="Overgaard C.K."/>
            <person name="Boysen A.T."/>
            <person name="Wollenberg R.D."/>
            <person name="Larsen T.O."/>
            <person name="Sorensen J.L."/>
            <person name="Nielsen K.L."/>
            <person name="Sondergaard T.E."/>
        </authorList>
    </citation>
    <scope>NUCLEOTIDE SEQUENCE [LARGE SCALE GENOMIC DNA]</scope>
    <source>
        <strain evidence="1 2">AAU 773</strain>
    </source>
</reference>
<gene>
    <name evidence="1" type="ORF">PGQ11_006127</name>
</gene>
<keyword evidence="2" id="KW-1185">Reference proteome</keyword>
<sequence>MAKDLPESTSFCYVKSTITYCLPFRNVPFLESQETLSSQCIECILIIVQIFFLLRTQKSKSVLNWALRLRDHETLLTFSLSCASQSVAGLGIVVHLLHVGGLGTHDTVGGLQDLARGVIGLRPPGLQDRGIVVRLVEIADLGDLVILGVTLRAHTIDHGAVSRMILHTLEQFDLRVKGDLFLQVHSLVTRKVLHASVTTHRVIDRRELTPVVCTRETGNDNLEDQLHPILATHLDTLLLTSMKDNRQNEVGHG</sequence>
<comment type="caution">
    <text evidence="1">The sequence shown here is derived from an EMBL/GenBank/DDBJ whole genome shotgun (WGS) entry which is preliminary data.</text>
</comment>
<name>A0ABR2ISI2_9PEZI</name>
<protein>
    <submittedName>
        <fullName evidence="1">Uncharacterized protein</fullName>
    </submittedName>
</protein>